<proteinExistence type="predicted"/>
<feature type="domain" description="Fido" evidence="3">
    <location>
        <begin position="244"/>
        <end position="404"/>
    </location>
</feature>
<dbReference type="InterPro" id="IPR003812">
    <property type="entry name" value="Fido"/>
</dbReference>
<evidence type="ECO:0000256" key="1">
    <source>
        <dbReference type="PIRSR" id="PIRSR640198-1"/>
    </source>
</evidence>
<dbReference type="PANTHER" id="PTHR13504">
    <property type="entry name" value="FIDO DOMAIN-CONTAINING PROTEIN DDB_G0283145"/>
    <property type="match status" value="1"/>
</dbReference>
<protein>
    <submittedName>
        <fullName evidence="4">Fic family protein</fullName>
    </submittedName>
</protein>
<keyword evidence="2" id="KW-0067">ATP-binding</keyword>
<dbReference type="AlphaFoldDB" id="A0AAU7NVQ7"/>
<dbReference type="EMBL" id="CP157743">
    <property type="protein sequence ID" value="XBS21082.1"/>
    <property type="molecule type" value="Genomic_DNA"/>
</dbReference>
<dbReference type="InterPro" id="IPR040198">
    <property type="entry name" value="Fido_containing"/>
</dbReference>
<feature type="binding site" evidence="2">
    <location>
        <begin position="338"/>
        <end position="345"/>
    </location>
    <ligand>
        <name>ATP</name>
        <dbReference type="ChEBI" id="CHEBI:30616"/>
    </ligand>
</feature>
<dbReference type="KEGG" id="mech:Q9L42_002900"/>
<dbReference type="GO" id="GO:0005524">
    <property type="term" value="F:ATP binding"/>
    <property type="evidence" value="ECO:0007669"/>
    <property type="project" value="UniProtKB-KW"/>
</dbReference>
<reference evidence="4 5" key="1">
    <citation type="journal article" date="2024" name="Microbiology">
        <title>Methylomarinum rosea sp. nov., a novel halophilic methanotrophic bacterium from the hypersaline Lake Elton.</title>
        <authorList>
            <person name="Suleimanov R.Z."/>
            <person name="Oshkin I.Y."/>
            <person name="Danilova O.V."/>
            <person name="Suzina N.E."/>
            <person name="Dedysh S.N."/>
        </authorList>
    </citation>
    <scope>NUCLEOTIDE SEQUENCE [LARGE SCALE GENOMIC DNA]</scope>
    <source>
        <strain evidence="4 5">Ch1-1</strain>
    </source>
</reference>
<dbReference type="PANTHER" id="PTHR13504:SF38">
    <property type="entry name" value="FIDO DOMAIN-CONTAINING PROTEIN"/>
    <property type="match status" value="1"/>
</dbReference>
<dbReference type="RefSeq" id="WP_349431852.1">
    <property type="nucleotide sequence ID" value="NZ_CP157743.1"/>
</dbReference>
<evidence type="ECO:0000259" key="3">
    <source>
        <dbReference type="PROSITE" id="PS51459"/>
    </source>
</evidence>
<dbReference type="Proteomes" id="UP001225378">
    <property type="component" value="Chromosome"/>
</dbReference>
<evidence type="ECO:0000313" key="5">
    <source>
        <dbReference type="Proteomes" id="UP001225378"/>
    </source>
</evidence>
<feature type="active site" evidence="1">
    <location>
        <position position="334"/>
    </location>
</feature>
<gene>
    <name evidence="4" type="ORF">Q9L42_002900</name>
</gene>
<organism evidence="4 5">
    <name type="scientific">Methylomarinum roseum</name>
    <dbReference type="NCBI Taxonomy" id="3067653"/>
    <lineage>
        <taxon>Bacteria</taxon>
        <taxon>Pseudomonadati</taxon>
        <taxon>Pseudomonadota</taxon>
        <taxon>Gammaproteobacteria</taxon>
        <taxon>Methylococcales</taxon>
        <taxon>Methylococcaceae</taxon>
        <taxon>Methylomarinum</taxon>
    </lineage>
</organism>
<evidence type="ECO:0000313" key="4">
    <source>
        <dbReference type="EMBL" id="XBS21082.1"/>
    </source>
</evidence>
<dbReference type="Pfam" id="PF02661">
    <property type="entry name" value="Fic"/>
    <property type="match status" value="1"/>
</dbReference>
<name>A0AAU7NVQ7_9GAMM</name>
<keyword evidence="2" id="KW-0547">Nucleotide-binding</keyword>
<dbReference type="Gene3D" id="1.10.3290.10">
    <property type="entry name" value="Fido-like domain"/>
    <property type="match status" value="1"/>
</dbReference>
<dbReference type="PROSITE" id="PS51459">
    <property type="entry name" value="FIDO"/>
    <property type="match status" value="1"/>
</dbReference>
<sequence>MNKMIPVGYTWLIKHYSLTLPKMSVEYYQGNHHSGIKTVEFGDSVRKLLPNRLKVEESPFEQLKLAIKYQGIRLQTLYVIFETMDPGILEDKISQTPTSKNARVIWFLYEWLLDKRLDLPDLTIGSYVDLFDSRYYFTRLNGTRCRRTRVVNNALGSREFCPTVRKTKDVKALCDIDVYELAYGKMQAFLEVDGLINANIVDRCINYLYTKESKTSSEIERERPDKQRLRRFNQTLKNAGMYHLSKQTLIHIQNQIVADNSKVEDYRTEEIYVGETKRFGSFMDEEIHFVGPKAVHVEGMMQGLLDTHNALMSDSDMPPLMHATVVSFGLVYIHPFDDGNGRTHRYLLHDVFKLRDKRHEFIIPISATILKNSKDYDTVLNVISHPLMLQLDYDLDEDNEFRIKIHNDLHYLYRYPDFTEHVKYIYDVMDRSTKFELLSEVVYLVTFDAIKRLLNENADIPENHLNNLVNILINNGGRISQKKRDYVLKYLDNQVLQMVEDKAVNLMDDLEKHSGVDIRTLELN</sequence>
<dbReference type="SUPFAM" id="SSF140931">
    <property type="entry name" value="Fic-like"/>
    <property type="match status" value="1"/>
</dbReference>
<evidence type="ECO:0000256" key="2">
    <source>
        <dbReference type="PIRSR" id="PIRSR640198-2"/>
    </source>
</evidence>
<keyword evidence="5" id="KW-1185">Reference proteome</keyword>
<accession>A0AAU7NVQ7</accession>
<dbReference type="InterPro" id="IPR036597">
    <property type="entry name" value="Fido-like_dom_sf"/>
</dbReference>